<evidence type="ECO:0000313" key="12">
    <source>
        <dbReference type="Proteomes" id="UP000472265"/>
    </source>
</evidence>
<evidence type="ECO:0000256" key="4">
    <source>
        <dbReference type="ARBA" id="ARBA00022833"/>
    </source>
</evidence>
<dbReference type="Pfam" id="PF15227">
    <property type="entry name" value="zf-C3HC4_4"/>
    <property type="match status" value="1"/>
</dbReference>
<dbReference type="CDD" id="cd16040">
    <property type="entry name" value="SPRY_PRY_SNTX"/>
    <property type="match status" value="1"/>
</dbReference>
<evidence type="ECO:0000256" key="6">
    <source>
        <dbReference type="PROSITE-ProRule" id="PRU00024"/>
    </source>
</evidence>
<dbReference type="InterPro" id="IPR051051">
    <property type="entry name" value="E3_ubiq-ligase_TRIM/RNF"/>
</dbReference>
<dbReference type="InterPro" id="IPR003877">
    <property type="entry name" value="SPRY_dom"/>
</dbReference>
<dbReference type="PROSITE" id="PS50188">
    <property type="entry name" value="B302_SPRY"/>
    <property type="match status" value="1"/>
</dbReference>
<dbReference type="SMART" id="SM00449">
    <property type="entry name" value="SPRY"/>
    <property type="match status" value="1"/>
</dbReference>
<dbReference type="Pfam" id="PF13765">
    <property type="entry name" value="PRY"/>
    <property type="match status" value="1"/>
</dbReference>
<evidence type="ECO:0000313" key="11">
    <source>
        <dbReference type="Ensembl" id="ENSSAUP00010003920.1"/>
    </source>
</evidence>
<dbReference type="GO" id="GO:0005737">
    <property type="term" value="C:cytoplasm"/>
    <property type="evidence" value="ECO:0007669"/>
    <property type="project" value="UniProtKB-ARBA"/>
</dbReference>
<keyword evidence="7" id="KW-0175">Coiled coil</keyword>
<keyword evidence="5" id="KW-0391">Immunity</keyword>
<dbReference type="SMART" id="SM00336">
    <property type="entry name" value="BBOX"/>
    <property type="match status" value="1"/>
</dbReference>
<feature type="coiled-coil region" evidence="7">
    <location>
        <begin position="204"/>
        <end position="238"/>
    </location>
</feature>
<keyword evidence="4" id="KW-0862">Zinc</keyword>
<name>A0A671TRM7_SPAAU</name>
<dbReference type="InterPro" id="IPR000315">
    <property type="entry name" value="Znf_B-box"/>
</dbReference>
<evidence type="ECO:0000259" key="10">
    <source>
        <dbReference type="PROSITE" id="PS50188"/>
    </source>
</evidence>
<evidence type="ECO:0000256" key="5">
    <source>
        <dbReference type="ARBA" id="ARBA00022859"/>
    </source>
</evidence>
<dbReference type="SMART" id="SM00184">
    <property type="entry name" value="RING"/>
    <property type="match status" value="1"/>
</dbReference>
<dbReference type="InterPro" id="IPR003879">
    <property type="entry name" value="Butyrophylin_SPRY"/>
</dbReference>
<dbReference type="Proteomes" id="UP000472265">
    <property type="component" value="Chromosome 10"/>
</dbReference>
<dbReference type="Pfam" id="PF00622">
    <property type="entry name" value="SPRY"/>
    <property type="match status" value="1"/>
</dbReference>
<evidence type="ECO:0000259" key="8">
    <source>
        <dbReference type="PROSITE" id="PS50089"/>
    </source>
</evidence>
<dbReference type="InterPro" id="IPR001841">
    <property type="entry name" value="Znf_RING"/>
</dbReference>
<organism evidence="11 12">
    <name type="scientific">Sparus aurata</name>
    <name type="common">Gilthead sea bream</name>
    <dbReference type="NCBI Taxonomy" id="8175"/>
    <lineage>
        <taxon>Eukaryota</taxon>
        <taxon>Metazoa</taxon>
        <taxon>Chordata</taxon>
        <taxon>Craniata</taxon>
        <taxon>Vertebrata</taxon>
        <taxon>Euteleostomi</taxon>
        <taxon>Actinopterygii</taxon>
        <taxon>Neopterygii</taxon>
        <taxon>Teleostei</taxon>
        <taxon>Neoteleostei</taxon>
        <taxon>Acanthomorphata</taxon>
        <taxon>Eupercaria</taxon>
        <taxon>Spariformes</taxon>
        <taxon>Sparidae</taxon>
        <taxon>Sparus</taxon>
    </lineage>
</organism>
<evidence type="ECO:0000256" key="7">
    <source>
        <dbReference type="SAM" id="Coils"/>
    </source>
</evidence>
<dbReference type="Gene3D" id="3.30.160.60">
    <property type="entry name" value="Classic Zinc Finger"/>
    <property type="match status" value="1"/>
</dbReference>
<dbReference type="InterPro" id="IPR013320">
    <property type="entry name" value="ConA-like_dom_sf"/>
</dbReference>
<protein>
    <recommendedName>
        <fullName evidence="13">Tripartite motif-containing protein 16-like</fullName>
    </recommendedName>
</protein>
<dbReference type="InterPro" id="IPR006574">
    <property type="entry name" value="PRY"/>
</dbReference>
<dbReference type="Gene3D" id="3.30.40.10">
    <property type="entry name" value="Zinc/RING finger domain, C3HC4 (zinc finger)"/>
    <property type="match status" value="1"/>
</dbReference>
<keyword evidence="1" id="KW-0399">Innate immunity</keyword>
<dbReference type="GeneTree" id="ENSGT01150000286950"/>
<dbReference type="PROSITE" id="PS00518">
    <property type="entry name" value="ZF_RING_1"/>
    <property type="match status" value="1"/>
</dbReference>
<sequence length="538" mass="61438">MAQQINRADDLKFSCSICLDLLKDPVTIPCGHNYCMECIKDTWGEEDQEKTHSCPQCRRSFTPRPELLKNTMLAELVEELKKTGLQAAPADLCYAGAEDVACDDCTGRKLRAAKSCLQCVASYCEQHLQHHFESAALKKHKLVEPSKKLQENICSRHDEVMKIFCRTDQKCICLVCSMDDHKGHDTVSAATERAEKQKQLAQSRQNVQQRIQDREKDVKELQQEVETTNRSADEAVEHSEKIFTQLIRLVETRRSDVKQRIRSQQELDVSLAKERQEKLNQEITELKKKDAELEKFSLTEDHTQFLHSYPSLSTLTESTISPRPNIDRLQAFKDVTAAVTAARDLMQLILTEKLPLRAEFLQYSRQITLDPNTAENRLVLSEENRKITRNDKNPPYPDHPDRFTDTPQVLSKEGLTGRCYWEVEKKKKSGDVYVAVAYKSVGRSCWFTNTKKSWSLCCYSSGYAFFHENQFTSISGPVSSRIGVYLDHSAGILSFYSVSSDTMRLLHRVQTTFTEPLHAGFFLCDPDGNSAEVCKVQQ</sequence>
<dbReference type="PANTHER" id="PTHR25465:SF5">
    <property type="entry name" value="E3 UBIQUITIN_ISG15 LIGASE TRIM25-RELATED"/>
    <property type="match status" value="1"/>
</dbReference>
<evidence type="ECO:0000256" key="3">
    <source>
        <dbReference type="ARBA" id="ARBA00022771"/>
    </source>
</evidence>
<reference evidence="11" key="3">
    <citation type="submission" date="2025-09" db="UniProtKB">
        <authorList>
            <consortium name="Ensembl"/>
        </authorList>
    </citation>
    <scope>IDENTIFICATION</scope>
</reference>
<evidence type="ECO:0000256" key="1">
    <source>
        <dbReference type="ARBA" id="ARBA00022588"/>
    </source>
</evidence>
<dbReference type="InterPro" id="IPR013083">
    <property type="entry name" value="Znf_RING/FYVE/PHD"/>
</dbReference>
<evidence type="ECO:0000259" key="9">
    <source>
        <dbReference type="PROSITE" id="PS50119"/>
    </source>
</evidence>
<dbReference type="Gene3D" id="2.60.120.920">
    <property type="match status" value="1"/>
</dbReference>
<reference evidence="11" key="2">
    <citation type="submission" date="2025-08" db="UniProtKB">
        <authorList>
            <consortium name="Ensembl"/>
        </authorList>
    </citation>
    <scope>IDENTIFICATION</scope>
</reference>
<keyword evidence="12" id="KW-1185">Reference proteome</keyword>
<dbReference type="Ensembl" id="ENSSAUT00010004233.1">
    <property type="protein sequence ID" value="ENSSAUP00010003920.1"/>
    <property type="gene ID" value="ENSSAUG00010002045.1"/>
</dbReference>
<feature type="domain" description="RING-type" evidence="8">
    <location>
        <begin position="15"/>
        <end position="58"/>
    </location>
</feature>
<dbReference type="AlphaFoldDB" id="A0A671TRM7"/>
<dbReference type="Pfam" id="PF00643">
    <property type="entry name" value="zf-B_box"/>
    <property type="match status" value="1"/>
</dbReference>
<dbReference type="PROSITE" id="PS50089">
    <property type="entry name" value="ZF_RING_2"/>
    <property type="match status" value="1"/>
</dbReference>
<dbReference type="CDD" id="cd19769">
    <property type="entry name" value="Bbox2_TRIM16-like"/>
    <property type="match status" value="1"/>
</dbReference>
<dbReference type="SUPFAM" id="SSF57850">
    <property type="entry name" value="RING/U-box"/>
    <property type="match status" value="1"/>
</dbReference>
<proteinExistence type="predicted"/>
<evidence type="ECO:0000256" key="2">
    <source>
        <dbReference type="ARBA" id="ARBA00022723"/>
    </source>
</evidence>
<dbReference type="PROSITE" id="PS50119">
    <property type="entry name" value="ZF_BBOX"/>
    <property type="match status" value="1"/>
</dbReference>
<dbReference type="InterPro" id="IPR001870">
    <property type="entry name" value="B30.2/SPRY"/>
</dbReference>
<feature type="domain" description="B30.2/SPRY" evidence="10">
    <location>
        <begin position="347"/>
        <end position="538"/>
    </location>
</feature>
<keyword evidence="3 6" id="KW-0863">Zinc-finger</keyword>
<feature type="coiled-coil region" evidence="7">
    <location>
        <begin position="262"/>
        <end position="296"/>
    </location>
</feature>
<accession>A0A671TRM7</accession>
<keyword evidence="2" id="KW-0479">Metal-binding</keyword>
<dbReference type="SUPFAM" id="SSF49899">
    <property type="entry name" value="Concanavalin A-like lectins/glucanases"/>
    <property type="match status" value="1"/>
</dbReference>
<reference evidence="11" key="1">
    <citation type="submission" date="2021-04" db="EMBL/GenBank/DDBJ databases">
        <authorList>
            <consortium name="Wellcome Sanger Institute Data Sharing"/>
        </authorList>
    </citation>
    <scope>NUCLEOTIDE SEQUENCE [LARGE SCALE GENOMIC DNA]</scope>
</reference>
<dbReference type="InParanoid" id="A0A671TRM7"/>
<dbReference type="SUPFAM" id="SSF57845">
    <property type="entry name" value="B-box zinc-binding domain"/>
    <property type="match status" value="1"/>
</dbReference>
<dbReference type="InterPro" id="IPR017907">
    <property type="entry name" value="Znf_RING_CS"/>
</dbReference>
<dbReference type="InterPro" id="IPR043136">
    <property type="entry name" value="B30.2/SPRY_sf"/>
</dbReference>
<dbReference type="PANTHER" id="PTHR25465">
    <property type="entry name" value="B-BOX DOMAIN CONTAINING"/>
    <property type="match status" value="1"/>
</dbReference>
<dbReference type="GO" id="GO:0045087">
    <property type="term" value="P:innate immune response"/>
    <property type="evidence" value="ECO:0007669"/>
    <property type="project" value="UniProtKB-KW"/>
</dbReference>
<dbReference type="SMART" id="SM00589">
    <property type="entry name" value="PRY"/>
    <property type="match status" value="1"/>
</dbReference>
<dbReference type="GO" id="GO:0008270">
    <property type="term" value="F:zinc ion binding"/>
    <property type="evidence" value="ECO:0007669"/>
    <property type="project" value="UniProtKB-KW"/>
</dbReference>
<evidence type="ECO:0008006" key="13">
    <source>
        <dbReference type="Google" id="ProtNLM"/>
    </source>
</evidence>
<dbReference type="Pfam" id="PF25600">
    <property type="entry name" value="TRIM_CC"/>
    <property type="match status" value="1"/>
</dbReference>
<dbReference type="Gene3D" id="4.10.830.40">
    <property type="match status" value="1"/>
</dbReference>
<dbReference type="PRINTS" id="PR01407">
    <property type="entry name" value="BUTYPHLNCDUF"/>
</dbReference>
<dbReference type="InterPro" id="IPR058030">
    <property type="entry name" value="TRIM8/14/16/25/29/45/65_CC"/>
</dbReference>
<feature type="domain" description="B box-type" evidence="9">
    <location>
        <begin position="149"/>
        <end position="189"/>
    </location>
</feature>
<dbReference type="OMA" id="AFFHENQ"/>